<keyword evidence="1" id="KW-1133">Transmembrane helix</keyword>
<gene>
    <name evidence="2" type="ORF">V6N11_056692</name>
</gene>
<comment type="caution">
    <text evidence="2">The sequence shown here is derived from an EMBL/GenBank/DDBJ whole genome shotgun (WGS) entry which is preliminary data.</text>
</comment>
<accession>A0ABR2T4M0</accession>
<organism evidence="2 3">
    <name type="scientific">Hibiscus sabdariffa</name>
    <name type="common">roselle</name>
    <dbReference type="NCBI Taxonomy" id="183260"/>
    <lineage>
        <taxon>Eukaryota</taxon>
        <taxon>Viridiplantae</taxon>
        <taxon>Streptophyta</taxon>
        <taxon>Embryophyta</taxon>
        <taxon>Tracheophyta</taxon>
        <taxon>Spermatophyta</taxon>
        <taxon>Magnoliopsida</taxon>
        <taxon>eudicotyledons</taxon>
        <taxon>Gunneridae</taxon>
        <taxon>Pentapetalae</taxon>
        <taxon>rosids</taxon>
        <taxon>malvids</taxon>
        <taxon>Malvales</taxon>
        <taxon>Malvaceae</taxon>
        <taxon>Malvoideae</taxon>
        <taxon>Hibiscus</taxon>
    </lineage>
</organism>
<dbReference type="Proteomes" id="UP001396334">
    <property type="component" value="Unassembled WGS sequence"/>
</dbReference>
<proteinExistence type="predicted"/>
<reference evidence="2 3" key="1">
    <citation type="journal article" date="2024" name="G3 (Bethesda)">
        <title>Genome assembly of Hibiscus sabdariffa L. provides insights into metabolisms of medicinal natural products.</title>
        <authorList>
            <person name="Kim T."/>
        </authorList>
    </citation>
    <scope>NUCLEOTIDE SEQUENCE [LARGE SCALE GENOMIC DNA]</scope>
    <source>
        <strain evidence="2">TK-2024</strain>
        <tissue evidence="2">Old leaves</tissue>
    </source>
</reference>
<name>A0ABR2T4M0_9ROSI</name>
<evidence type="ECO:0000313" key="2">
    <source>
        <dbReference type="EMBL" id="KAK9032428.1"/>
    </source>
</evidence>
<evidence type="ECO:0000313" key="3">
    <source>
        <dbReference type="Proteomes" id="UP001396334"/>
    </source>
</evidence>
<sequence>MGVDSIRNAVLLLKISHPSLEDYKIGTDGREDLYPGISDLSNKIDGSRCAMALVAAAMWGSYHHPLFLLAAFCVLLSNPYFPCCIRMLVVNNYIFKGLGFE</sequence>
<keyword evidence="1" id="KW-0472">Membrane</keyword>
<protein>
    <submittedName>
        <fullName evidence="2">Uncharacterized protein</fullName>
    </submittedName>
</protein>
<feature type="transmembrane region" description="Helical" evidence="1">
    <location>
        <begin position="66"/>
        <end position="89"/>
    </location>
</feature>
<keyword evidence="3" id="KW-1185">Reference proteome</keyword>
<evidence type="ECO:0000256" key="1">
    <source>
        <dbReference type="SAM" id="Phobius"/>
    </source>
</evidence>
<dbReference type="EMBL" id="JBBPBN010000009">
    <property type="protein sequence ID" value="KAK9032428.1"/>
    <property type="molecule type" value="Genomic_DNA"/>
</dbReference>
<keyword evidence="1" id="KW-0812">Transmembrane</keyword>